<name>A0A3M7Q083_BRAPC</name>
<comment type="caution">
    <text evidence="1">The sequence shown here is derived from an EMBL/GenBank/DDBJ whole genome shotgun (WGS) entry which is preliminary data.</text>
</comment>
<evidence type="ECO:0000313" key="2">
    <source>
        <dbReference type="Proteomes" id="UP000276133"/>
    </source>
</evidence>
<accession>A0A3M7Q083</accession>
<evidence type="ECO:0000313" key="1">
    <source>
        <dbReference type="EMBL" id="RNA04415.1"/>
    </source>
</evidence>
<organism evidence="1 2">
    <name type="scientific">Brachionus plicatilis</name>
    <name type="common">Marine rotifer</name>
    <name type="synonym">Brachionus muelleri</name>
    <dbReference type="NCBI Taxonomy" id="10195"/>
    <lineage>
        <taxon>Eukaryota</taxon>
        <taxon>Metazoa</taxon>
        <taxon>Spiralia</taxon>
        <taxon>Gnathifera</taxon>
        <taxon>Rotifera</taxon>
        <taxon>Eurotatoria</taxon>
        <taxon>Monogononta</taxon>
        <taxon>Pseudotrocha</taxon>
        <taxon>Ploima</taxon>
        <taxon>Brachionidae</taxon>
        <taxon>Brachionus</taxon>
    </lineage>
</organism>
<dbReference type="Proteomes" id="UP000276133">
    <property type="component" value="Unassembled WGS sequence"/>
</dbReference>
<proteinExistence type="predicted"/>
<keyword evidence="2" id="KW-1185">Reference proteome</keyword>
<dbReference type="EMBL" id="REGN01008117">
    <property type="protein sequence ID" value="RNA04415.1"/>
    <property type="molecule type" value="Genomic_DNA"/>
</dbReference>
<dbReference type="OrthoDB" id="10503635at2759"/>
<protein>
    <submittedName>
        <fullName evidence="1">Uncharacterized protein</fullName>
    </submittedName>
</protein>
<reference evidence="1 2" key="1">
    <citation type="journal article" date="2018" name="Sci. Rep.">
        <title>Genomic signatures of local adaptation to the degree of environmental predictability in rotifers.</title>
        <authorList>
            <person name="Franch-Gras L."/>
            <person name="Hahn C."/>
            <person name="Garcia-Roger E.M."/>
            <person name="Carmona M.J."/>
            <person name="Serra M."/>
            <person name="Gomez A."/>
        </authorList>
    </citation>
    <scope>NUCLEOTIDE SEQUENCE [LARGE SCALE GENOMIC DNA]</scope>
    <source>
        <strain evidence="1">HYR1</strain>
    </source>
</reference>
<sequence length="100" mass="11226">MCHISSSSLLHFDSKLAIAIAINRNYGDVELVIKLHLLQKLAFLQSKFGPREVAEKWPSFQPAKSCCSAIRINRKTNKTQATSTSDLTIDKQLQVIQINN</sequence>
<gene>
    <name evidence="1" type="ORF">BpHYR1_053698</name>
</gene>
<dbReference type="AlphaFoldDB" id="A0A3M7Q083"/>